<sequence>MLFFASCSVDDSADIVNQQNATEATTFSVNDSIASRLGTTAQAATVSDCFKGLAGHINLDVSAGLNNPVINFVSDAPAGTINPNWSFLVKVEIQQLSDCEDFSSNTGSVITISNSTVYTNVVATHPAVSVLPSQLPACYKWRITLERTGKFAPVCKSYSSWYDAPLF</sequence>
<dbReference type="EMBL" id="JRLX01000019">
    <property type="protein sequence ID" value="KGO85626.1"/>
    <property type="molecule type" value="Genomic_DNA"/>
</dbReference>
<organism evidence="1 2">
    <name type="scientific">Flavobacterium rivuli WB 3.3-2 = DSM 21788</name>
    <dbReference type="NCBI Taxonomy" id="1121895"/>
    <lineage>
        <taxon>Bacteria</taxon>
        <taxon>Pseudomonadati</taxon>
        <taxon>Bacteroidota</taxon>
        <taxon>Flavobacteriia</taxon>
        <taxon>Flavobacteriales</taxon>
        <taxon>Flavobacteriaceae</taxon>
        <taxon>Flavobacterium</taxon>
    </lineage>
</organism>
<gene>
    <name evidence="1" type="ORF">Q765_15565</name>
</gene>
<protein>
    <submittedName>
        <fullName evidence="1">Uncharacterized protein</fullName>
    </submittedName>
</protein>
<proteinExistence type="predicted"/>
<evidence type="ECO:0000313" key="2">
    <source>
        <dbReference type="Proteomes" id="UP000030152"/>
    </source>
</evidence>
<evidence type="ECO:0000313" key="1">
    <source>
        <dbReference type="EMBL" id="KGO85626.1"/>
    </source>
</evidence>
<name>A0A0A2M209_9FLAO</name>
<dbReference type="AlphaFoldDB" id="A0A0A2M209"/>
<dbReference type="Proteomes" id="UP000030152">
    <property type="component" value="Unassembled WGS sequence"/>
</dbReference>
<comment type="caution">
    <text evidence="1">The sequence shown here is derived from an EMBL/GenBank/DDBJ whole genome shotgun (WGS) entry which is preliminary data.</text>
</comment>
<reference evidence="1 2" key="1">
    <citation type="submission" date="2013-09" db="EMBL/GenBank/DDBJ databases">
        <authorList>
            <person name="Zeng Z."/>
            <person name="Chen C."/>
        </authorList>
    </citation>
    <scope>NUCLEOTIDE SEQUENCE [LARGE SCALE GENOMIC DNA]</scope>
    <source>
        <strain evidence="1 2">WB 3.3-2</strain>
    </source>
</reference>
<dbReference type="STRING" id="1121895.GCA_000378485_02501"/>
<accession>A0A0A2M209</accession>
<keyword evidence="2" id="KW-1185">Reference proteome</keyword>